<proteinExistence type="predicted"/>
<dbReference type="InterPro" id="IPR047650">
    <property type="entry name" value="Transpos_IS110"/>
</dbReference>
<gene>
    <name evidence="2" type="ordered locus">CVAR_1353</name>
</gene>
<evidence type="ECO:0000313" key="2">
    <source>
        <dbReference type="EMBL" id="AEK36709.1"/>
    </source>
</evidence>
<accession>G0HCF6</accession>
<evidence type="ECO:0000313" key="3">
    <source>
        <dbReference type="Proteomes" id="UP000006659"/>
    </source>
</evidence>
<dbReference type="PANTHER" id="PTHR33055">
    <property type="entry name" value="TRANSPOSASE FOR INSERTION SEQUENCE ELEMENT IS1111A"/>
    <property type="match status" value="1"/>
</dbReference>
<feature type="domain" description="Transposase IS110-like N-terminal" evidence="1">
    <location>
        <begin position="25"/>
        <end position="137"/>
    </location>
</feature>
<protein>
    <submittedName>
        <fullName evidence="2">Transposase for insertion sequence element</fullName>
    </submittedName>
</protein>
<dbReference type="HOGENOM" id="CLU_1508201_0_0_11"/>
<dbReference type="AlphaFoldDB" id="G0HCF6"/>
<dbReference type="STRING" id="858619.CVAR_1353"/>
<evidence type="ECO:0000259" key="1">
    <source>
        <dbReference type="Pfam" id="PF01548"/>
    </source>
</evidence>
<reference evidence="2 3" key="1">
    <citation type="journal article" date="2011" name="BMC Genomics">
        <title>Complete genome sequence of Corynebacterium variabile DSM 44702 isolated from the surface of smear-ripened cheeses and insights into cheese ripening and flavor generation.</title>
        <authorList>
            <person name="Schroeder J."/>
            <person name="Maus I."/>
            <person name="Trost E."/>
            <person name="Tauch A."/>
        </authorList>
    </citation>
    <scope>NUCLEOTIDE SEQUENCE [LARGE SCALE GENOMIC DNA]</scope>
    <source>
        <strain evidence="3">DSM 44702 / JCM 12073 / NCIMB 30131</strain>
    </source>
</reference>
<sequence length="178" mass="19774">MMEWRAVWRGVRSAEKQLSALLESGVPTAARELTTHNHGGASLLLTLLEAHGQVAIYIPGRMIHFAARSYRGDGKTDAKDAAVIADQARMRRDLHPNTPATPEAIELRMLTDRQGDLVRDRTRAINRLRQLLLEIFPALEQAFDYASRRGSSLFEWCSLSVPVDRGLSATSRPAQPSS</sequence>
<dbReference type="GO" id="GO:0004803">
    <property type="term" value="F:transposase activity"/>
    <property type="evidence" value="ECO:0007669"/>
    <property type="project" value="InterPro"/>
</dbReference>
<dbReference type="eggNOG" id="COG3547">
    <property type="taxonomic scope" value="Bacteria"/>
</dbReference>
<dbReference type="Pfam" id="PF01548">
    <property type="entry name" value="DEDD_Tnp_IS110"/>
    <property type="match status" value="1"/>
</dbReference>
<organism evidence="2 3">
    <name type="scientific">Corynebacterium variabile (strain DSM 44702 / CIP 107183 / JCM 12073 / NCIMB 30131)</name>
    <name type="common">Corynebacterium mooreparkense</name>
    <dbReference type="NCBI Taxonomy" id="858619"/>
    <lineage>
        <taxon>Bacteria</taxon>
        <taxon>Bacillati</taxon>
        <taxon>Actinomycetota</taxon>
        <taxon>Actinomycetes</taxon>
        <taxon>Mycobacteriales</taxon>
        <taxon>Corynebacteriaceae</taxon>
        <taxon>Corynebacterium</taxon>
    </lineage>
</organism>
<dbReference type="GO" id="GO:0003677">
    <property type="term" value="F:DNA binding"/>
    <property type="evidence" value="ECO:0007669"/>
    <property type="project" value="InterPro"/>
</dbReference>
<dbReference type="InterPro" id="IPR002525">
    <property type="entry name" value="Transp_IS110-like_N"/>
</dbReference>
<dbReference type="KEGG" id="cva:CVAR_1353"/>
<dbReference type="Proteomes" id="UP000006659">
    <property type="component" value="Chromosome"/>
</dbReference>
<dbReference type="PANTHER" id="PTHR33055:SF3">
    <property type="entry name" value="PUTATIVE TRANSPOSASE FOR IS117-RELATED"/>
    <property type="match status" value="1"/>
</dbReference>
<name>G0HCF6_CORVD</name>
<dbReference type="EMBL" id="CP002917">
    <property type="protein sequence ID" value="AEK36709.1"/>
    <property type="molecule type" value="Genomic_DNA"/>
</dbReference>
<dbReference type="GO" id="GO:0006313">
    <property type="term" value="P:DNA transposition"/>
    <property type="evidence" value="ECO:0007669"/>
    <property type="project" value="InterPro"/>
</dbReference>